<gene>
    <name evidence="6" type="ORF">DY130_04625</name>
</gene>
<dbReference type="InterPro" id="IPR010045">
    <property type="entry name" value="DeoB"/>
</dbReference>
<evidence type="ECO:0000256" key="2">
    <source>
        <dbReference type="ARBA" id="ARBA00022723"/>
    </source>
</evidence>
<dbReference type="GO" id="GO:0000287">
    <property type="term" value="F:magnesium ion binding"/>
    <property type="evidence" value="ECO:0007669"/>
    <property type="project" value="InterPro"/>
</dbReference>
<protein>
    <submittedName>
        <fullName evidence="6">Phosphopentomutase</fullName>
    </submittedName>
</protein>
<dbReference type="PANTHER" id="PTHR21110">
    <property type="entry name" value="PHOSPHOPENTOMUTASE"/>
    <property type="match status" value="1"/>
</dbReference>
<proteinExistence type="inferred from homology"/>
<name>A0A9Q8MTN3_9LACO</name>
<dbReference type="Gene3D" id="3.40.720.10">
    <property type="entry name" value="Alkaline Phosphatase, subunit A"/>
    <property type="match status" value="1"/>
</dbReference>
<dbReference type="AlphaFoldDB" id="A0A9Q8MTN3"/>
<evidence type="ECO:0000256" key="4">
    <source>
        <dbReference type="ARBA" id="ARBA00023235"/>
    </source>
</evidence>
<evidence type="ECO:0000256" key="1">
    <source>
        <dbReference type="ARBA" id="ARBA00010373"/>
    </source>
</evidence>
<keyword evidence="4" id="KW-0413">Isomerase</keyword>
<comment type="caution">
    <text evidence="6">The sequence shown here is derived from an EMBL/GenBank/DDBJ whole genome shotgun (WGS) entry which is preliminary data.</text>
</comment>
<evidence type="ECO:0000313" key="7">
    <source>
        <dbReference type="Proteomes" id="UP000784700"/>
    </source>
</evidence>
<sequence>MNKKRIIVLDLASLGIGEAPDANRFNSVGVDTLGHVAAHAGKKLEIPNLIKMGLGSIRWDHEISEIPQVANPSAFYGKMVNRINTKSSGAGLREMFDFDTSLRTLSTMDLMSEKHINISMISSFASYLENQDDTFSLQVPNDSKAFVELSAQMDVQFDGLIYCQPPLLKRLSDEANVDAYAEQLSNIDAQLPNIIEDLSEDDLLIITSSFANDPSVNESITREYLPLIVFNPLNQNGKSLGIKRSSAAVSNALVQNFDIDDIKRDLKPNFLNEVL</sequence>
<dbReference type="PANTHER" id="PTHR21110:SF0">
    <property type="entry name" value="PHOSPHOPENTOMUTASE"/>
    <property type="match status" value="1"/>
</dbReference>
<dbReference type="GO" id="GO:0008973">
    <property type="term" value="F:phosphopentomutase activity"/>
    <property type="evidence" value="ECO:0007669"/>
    <property type="project" value="InterPro"/>
</dbReference>
<keyword evidence="2" id="KW-0479">Metal-binding</keyword>
<organism evidence="6 7">
    <name type="scientific">Apilactobacillus micheneri</name>
    <dbReference type="NCBI Taxonomy" id="1899430"/>
    <lineage>
        <taxon>Bacteria</taxon>
        <taxon>Bacillati</taxon>
        <taxon>Bacillota</taxon>
        <taxon>Bacilli</taxon>
        <taxon>Lactobacillales</taxon>
        <taxon>Lactobacillaceae</taxon>
        <taxon>Apilactobacillus</taxon>
    </lineage>
</organism>
<feature type="domain" description="Metalloenzyme" evidence="5">
    <location>
        <begin position="6"/>
        <end position="259"/>
    </location>
</feature>
<dbReference type="GO" id="GO:0043094">
    <property type="term" value="P:metabolic compound salvage"/>
    <property type="evidence" value="ECO:0007669"/>
    <property type="project" value="InterPro"/>
</dbReference>
<dbReference type="InterPro" id="IPR017850">
    <property type="entry name" value="Alkaline_phosphatase_core_sf"/>
</dbReference>
<dbReference type="Pfam" id="PF01676">
    <property type="entry name" value="Metalloenzyme"/>
    <property type="match status" value="1"/>
</dbReference>
<dbReference type="GO" id="GO:0005829">
    <property type="term" value="C:cytosol"/>
    <property type="evidence" value="ECO:0007669"/>
    <property type="project" value="TreeGrafter"/>
</dbReference>
<dbReference type="RefSeq" id="WP_140934636.1">
    <property type="nucleotide sequence ID" value="NZ_QUBF01000004.1"/>
</dbReference>
<dbReference type="SUPFAM" id="SSF53649">
    <property type="entry name" value="Alkaline phosphatase-like"/>
    <property type="match status" value="1"/>
</dbReference>
<dbReference type="InterPro" id="IPR006124">
    <property type="entry name" value="Metalloenzyme"/>
</dbReference>
<comment type="similarity">
    <text evidence="1">Belongs to the phosphopentomutase family.</text>
</comment>
<dbReference type="Proteomes" id="UP000784700">
    <property type="component" value="Unassembled WGS sequence"/>
</dbReference>
<accession>A0A9Q8MTN3</accession>
<reference evidence="6" key="1">
    <citation type="submission" date="2018-08" db="EMBL/GenBank/DDBJ databases">
        <title>Comparative genomics of wild bee and flower associated Lactobacillus reveals potential adaptation to the bee host.</title>
        <authorList>
            <person name="Vuong H.Q."/>
            <person name="Mcfrederick Q.S."/>
        </authorList>
    </citation>
    <scope>NUCLEOTIDE SEQUENCE</scope>
    <source>
        <strain evidence="6">HV_63</strain>
    </source>
</reference>
<evidence type="ECO:0000256" key="3">
    <source>
        <dbReference type="ARBA" id="ARBA00023211"/>
    </source>
</evidence>
<dbReference type="GeneID" id="58108705"/>
<dbReference type="EMBL" id="QUBG01000004">
    <property type="protein sequence ID" value="TPR43722.1"/>
    <property type="molecule type" value="Genomic_DNA"/>
</dbReference>
<dbReference type="GO" id="GO:0009117">
    <property type="term" value="P:nucleotide metabolic process"/>
    <property type="evidence" value="ECO:0007669"/>
    <property type="project" value="InterPro"/>
</dbReference>
<evidence type="ECO:0000259" key="5">
    <source>
        <dbReference type="Pfam" id="PF01676"/>
    </source>
</evidence>
<evidence type="ECO:0000313" key="6">
    <source>
        <dbReference type="EMBL" id="TPR43722.1"/>
    </source>
</evidence>
<keyword evidence="3" id="KW-0464">Manganese</keyword>